<proteinExistence type="predicted"/>
<dbReference type="Proteomes" id="UP000327157">
    <property type="component" value="Chromosome 11"/>
</dbReference>
<reference evidence="1 2" key="3">
    <citation type="submission" date="2019-11" db="EMBL/GenBank/DDBJ databases">
        <title>A de novo genome assembly of a pear dwarfing rootstock.</title>
        <authorList>
            <person name="Wang F."/>
            <person name="Wang J."/>
            <person name="Li S."/>
            <person name="Zhang Y."/>
            <person name="Fang M."/>
            <person name="Ma L."/>
            <person name="Zhao Y."/>
            <person name="Jiang S."/>
        </authorList>
    </citation>
    <scope>NUCLEOTIDE SEQUENCE [LARGE SCALE GENOMIC DNA]</scope>
    <source>
        <strain evidence="1">S2</strain>
        <tissue evidence="1">Leaf</tissue>
    </source>
</reference>
<protein>
    <recommendedName>
        <fullName evidence="3">RNase H type-1 domain-containing protein</fullName>
    </recommendedName>
</protein>
<evidence type="ECO:0000313" key="2">
    <source>
        <dbReference type="Proteomes" id="UP000327157"/>
    </source>
</evidence>
<evidence type="ECO:0000313" key="1">
    <source>
        <dbReference type="EMBL" id="KAB2606516.1"/>
    </source>
</evidence>
<name>A0A5N5FTQ9_9ROSA</name>
<dbReference type="AlphaFoldDB" id="A0A5N5FTQ9"/>
<sequence>MMAARDAALFAKEWQFLALVLEGDTMLVMPGLKTEWKVEFSGWVTNKVAHRLARVSLSYGNTVAWFEETPDAILDLLFEDSNS</sequence>
<reference evidence="1 2" key="1">
    <citation type="submission" date="2019-09" db="EMBL/GenBank/DDBJ databases">
        <authorList>
            <person name="Ou C."/>
        </authorList>
    </citation>
    <scope>NUCLEOTIDE SEQUENCE [LARGE SCALE GENOMIC DNA]</scope>
    <source>
        <strain evidence="1">S2</strain>
        <tissue evidence="1">Leaf</tissue>
    </source>
</reference>
<reference evidence="2" key="2">
    <citation type="submission" date="2019-10" db="EMBL/GenBank/DDBJ databases">
        <title>A de novo genome assembly of a pear dwarfing rootstock.</title>
        <authorList>
            <person name="Wang F."/>
            <person name="Wang J."/>
            <person name="Li S."/>
            <person name="Zhang Y."/>
            <person name="Fang M."/>
            <person name="Ma L."/>
            <person name="Zhao Y."/>
            <person name="Jiang S."/>
        </authorList>
    </citation>
    <scope>NUCLEOTIDE SEQUENCE [LARGE SCALE GENOMIC DNA]</scope>
</reference>
<keyword evidence="2" id="KW-1185">Reference proteome</keyword>
<dbReference type="OrthoDB" id="1906820at2759"/>
<accession>A0A5N5FTQ9</accession>
<evidence type="ECO:0008006" key="3">
    <source>
        <dbReference type="Google" id="ProtNLM"/>
    </source>
</evidence>
<organism evidence="1 2">
    <name type="scientific">Pyrus ussuriensis x Pyrus communis</name>
    <dbReference type="NCBI Taxonomy" id="2448454"/>
    <lineage>
        <taxon>Eukaryota</taxon>
        <taxon>Viridiplantae</taxon>
        <taxon>Streptophyta</taxon>
        <taxon>Embryophyta</taxon>
        <taxon>Tracheophyta</taxon>
        <taxon>Spermatophyta</taxon>
        <taxon>Magnoliopsida</taxon>
        <taxon>eudicotyledons</taxon>
        <taxon>Gunneridae</taxon>
        <taxon>Pentapetalae</taxon>
        <taxon>rosids</taxon>
        <taxon>fabids</taxon>
        <taxon>Rosales</taxon>
        <taxon>Rosaceae</taxon>
        <taxon>Amygdaloideae</taxon>
        <taxon>Maleae</taxon>
        <taxon>Pyrus</taxon>
    </lineage>
</organism>
<gene>
    <name evidence="1" type="ORF">D8674_006233</name>
</gene>
<dbReference type="EMBL" id="SMOL01000559">
    <property type="protein sequence ID" value="KAB2606516.1"/>
    <property type="molecule type" value="Genomic_DNA"/>
</dbReference>
<comment type="caution">
    <text evidence="1">The sequence shown here is derived from an EMBL/GenBank/DDBJ whole genome shotgun (WGS) entry which is preliminary data.</text>
</comment>